<reference evidence="1" key="1">
    <citation type="submission" date="2023-04" db="EMBL/GenBank/DDBJ databases">
        <title>A chromosome-level genome assembly of the parasitoid wasp Eretmocerus hayati.</title>
        <authorList>
            <person name="Zhong Y."/>
            <person name="Liu S."/>
            <person name="Liu Y."/>
        </authorList>
    </citation>
    <scope>NUCLEOTIDE SEQUENCE</scope>
    <source>
        <strain evidence="1">ZJU_SS_LIU_2023</strain>
    </source>
</reference>
<evidence type="ECO:0000313" key="1">
    <source>
        <dbReference type="EMBL" id="KAJ8682797.1"/>
    </source>
</evidence>
<protein>
    <submittedName>
        <fullName evidence="1">Uncharacterized protein</fullName>
    </submittedName>
</protein>
<sequence>MESFETVLSSKLLWCTLICSSIYFYLKFVVYNYWRWQKIPHDEPSVPFGNLPLAYFYKNYPHGEIFRKSYEKFKDYPFYGLYLLHEPILVVNDPELIRLMFVKNFDNFVNRGSLSDESKDPLSCSLPRLRDEKWKRLRRKLSPTFTSGKLKQMYPLLEEICQEMMVCLDSAIQTSKIVEMKEIVSRFTIDCISSIAFGFNCNSLRDPDNEFHRYGSISSDFGKLFVLLSFYIPSLIRFLPVPEKRKKVQHFFTGLFKKMVECRKNGRVTRNDFLNLLMQLMDHGRILENEGVDPGIKETDSEKFSDDSKLSMMEAVAQAVIFFSAGQETTASAISCCLFELATHQEIQEKLRQELTEAFDSPEGLKYEKIFEMKYLDMVLCETLRKHPGAPVLNRICKKDFDIPGSNFRISKGLRIIIPINGIHMDPIMFPDPEKFDPTRFLPEKRAERHPFSYLPFGEGPRHCIGKRLGVLKPKIALCYLLKNFKFFTCELTPTRISYLNKSFVQVPSEKIYLQVEKIGHPT</sequence>
<accession>A0ACC2PK59</accession>
<gene>
    <name evidence="1" type="ORF">QAD02_018589</name>
</gene>
<proteinExistence type="predicted"/>
<evidence type="ECO:0000313" key="2">
    <source>
        <dbReference type="Proteomes" id="UP001239111"/>
    </source>
</evidence>
<comment type="caution">
    <text evidence="1">The sequence shown here is derived from an EMBL/GenBank/DDBJ whole genome shotgun (WGS) entry which is preliminary data.</text>
</comment>
<keyword evidence="2" id="KW-1185">Reference proteome</keyword>
<name>A0ACC2PK59_9HYME</name>
<organism evidence="1 2">
    <name type="scientific">Eretmocerus hayati</name>
    <dbReference type="NCBI Taxonomy" id="131215"/>
    <lineage>
        <taxon>Eukaryota</taxon>
        <taxon>Metazoa</taxon>
        <taxon>Ecdysozoa</taxon>
        <taxon>Arthropoda</taxon>
        <taxon>Hexapoda</taxon>
        <taxon>Insecta</taxon>
        <taxon>Pterygota</taxon>
        <taxon>Neoptera</taxon>
        <taxon>Endopterygota</taxon>
        <taxon>Hymenoptera</taxon>
        <taxon>Apocrita</taxon>
        <taxon>Proctotrupomorpha</taxon>
        <taxon>Chalcidoidea</taxon>
        <taxon>Aphelinidae</taxon>
        <taxon>Aphelininae</taxon>
        <taxon>Eretmocerus</taxon>
    </lineage>
</organism>
<dbReference type="Proteomes" id="UP001239111">
    <property type="component" value="Chromosome 1"/>
</dbReference>
<dbReference type="EMBL" id="CM056741">
    <property type="protein sequence ID" value="KAJ8682797.1"/>
    <property type="molecule type" value="Genomic_DNA"/>
</dbReference>